<evidence type="ECO:0000313" key="2">
    <source>
        <dbReference type="EMBL" id="KXB77604.1"/>
    </source>
</evidence>
<dbReference type="RefSeq" id="WP_060934987.1">
    <property type="nucleotide sequence ID" value="NZ_KQ960424.1"/>
</dbReference>
<evidence type="ECO:0000313" key="3">
    <source>
        <dbReference type="Proteomes" id="UP000070224"/>
    </source>
</evidence>
<dbReference type="AlphaFoldDB" id="A0A134BCE0"/>
<feature type="transmembrane region" description="Helical" evidence="1">
    <location>
        <begin position="72"/>
        <end position="96"/>
    </location>
</feature>
<evidence type="ECO:0000256" key="1">
    <source>
        <dbReference type="SAM" id="Phobius"/>
    </source>
</evidence>
<keyword evidence="3" id="KW-1185">Reference proteome</keyword>
<accession>A0A134BCE0</accession>
<name>A0A134BCE0_9PORP</name>
<sequence length="97" mass="11003">MNHPLVRRYRHRALVLWLSVVSLLLFIGIQAACYVIASHPRWLFILSFFVPNLIALTWGVRLADRRGLERGIILLGVAGVSFLFMGLFGIGCLYFSI</sequence>
<reference evidence="3" key="1">
    <citation type="submission" date="2016-01" db="EMBL/GenBank/DDBJ databases">
        <authorList>
            <person name="Mitreva M."/>
            <person name="Pepin K.H."/>
            <person name="Mihindukulasuriya K.A."/>
            <person name="Fulton R."/>
            <person name="Fronick C."/>
            <person name="O'Laughlin M."/>
            <person name="Miner T."/>
            <person name="Herter B."/>
            <person name="Rosa B.A."/>
            <person name="Cordes M."/>
            <person name="Tomlinson C."/>
            <person name="Wollam A."/>
            <person name="Palsikar V.B."/>
            <person name="Mardis E.R."/>
            <person name="Wilson R.K."/>
        </authorList>
    </citation>
    <scope>NUCLEOTIDE SEQUENCE [LARGE SCALE GENOMIC DNA]</scope>
    <source>
        <strain evidence="3">KA00683</strain>
    </source>
</reference>
<gene>
    <name evidence="2" type="ORF">HMPREF3185_00486</name>
</gene>
<dbReference type="Proteomes" id="UP000070224">
    <property type="component" value="Unassembled WGS sequence"/>
</dbReference>
<dbReference type="EMBL" id="LSDK01000035">
    <property type="protein sequence ID" value="KXB77604.1"/>
    <property type="molecule type" value="Genomic_DNA"/>
</dbReference>
<protein>
    <submittedName>
        <fullName evidence="2">Uncharacterized protein</fullName>
    </submittedName>
</protein>
<dbReference type="OrthoDB" id="1015785at2"/>
<keyword evidence="1" id="KW-0812">Transmembrane</keyword>
<proteinExistence type="predicted"/>
<organism evidence="2 3">
    <name type="scientific">Porphyromonas somerae</name>
    <dbReference type="NCBI Taxonomy" id="322095"/>
    <lineage>
        <taxon>Bacteria</taxon>
        <taxon>Pseudomonadati</taxon>
        <taxon>Bacteroidota</taxon>
        <taxon>Bacteroidia</taxon>
        <taxon>Bacteroidales</taxon>
        <taxon>Porphyromonadaceae</taxon>
        <taxon>Porphyromonas</taxon>
    </lineage>
</organism>
<comment type="caution">
    <text evidence="2">The sequence shown here is derived from an EMBL/GenBank/DDBJ whole genome shotgun (WGS) entry which is preliminary data.</text>
</comment>
<keyword evidence="1" id="KW-1133">Transmembrane helix</keyword>
<dbReference type="PATRIC" id="fig|322095.3.peg.477"/>
<keyword evidence="1" id="KW-0472">Membrane</keyword>
<feature type="transmembrane region" description="Helical" evidence="1">
    <location>
        <begin position="41"/>
        <end position="60"/>
    </location>
</feature>